<proteinExistence type="predicted"/>
<protein>
    <recommendedName>
        <fullName evidence="1">Glycoside hydrolase 123-like N-terminal domain-containing protein</fullName>
    </recommendedName>
</protein>
<name>J9CUF0_9ZZZZ</name>
<evidence type="ECO:0000313" key="2">
    <source>
        <dbReference type="EMBL" id="EJX03851.1"/>
    </source>
</evidence>
<organism evidence="2">
    <name type="scientific">gut metagenome</name>
    <dbReference type="NCBI Taxonomy" id="749906"/>
    <lineage>
        <taxon>unclassified sequences</taxon>
        <taxon>metagenomes</taxon>
        <taxon>organismal metagenomes</taxon>
    </lineage>
</organism>
<gene>
    <name evidence="2" type="ORF">EVA_08044</name>
</gene>
<reference evidence="2" key="1">
    <citation type="journal article" date="2012" name="PLoS ONE">
        <title>Gene sets for utilization of primary and secondary nutrition supplies in the distal gut of endangered iberian lynx.</title>
        <authorList>
            <person name="Alcaide M."/>
            <person name="Messina E."/>
            <person name="Richter M."/>
            <person name="Bargiela R."/>
            <person name="Peplies J."/>
            <person name="Huws S.A."/>
            <person name="Newbold C.J."/>
            <person name="Golyshin P.N."/>
            <person name="Simon M.A."/>
            <person name="Lopez G."/>
            <person name="Yakimov M.M."/>
            <person name="Ferrer M."/>
        </authorList>
    </citation>
    <scope>NUCLEOTIDE SEQUENCE</scope>
</reference>
<feature type="domain" description="Glycoside hydrolase 123-like N-terminal" evidence="1">
    <location>
        <begin position="2"/>
        <end position="78"/>
    </location>
</feature>
<evidence type="ECO:0000259" key="1">
    <source>
        <dbReference type="Pfam" id="PF19543"/>
    </source>
</evidence>
<dbReference type="Pfam" id="PF19543">
    <property type="entry name" value="GH123_N"/>
    <property type="match status" value="1"/>
</dbReference>
<sequence>MATVYRHASGKKALISLATWEDTDVSVNLSIDWKALGIDRVEATLRAPAIENFQTEQVWKPGETIKVPKGKGLLIVVE</sequence>
<dbReference type="EMBL" id="AMCI01002011">
    <property type="protein sequence ID" value="EJX03851.1"/>
    <property type="molecule type" value="Genomic_DNA"/>
</dbReference>
<dbReference type="InterPro" id="IPR045711">
    <property type="entry name" value="GH123-like_N"/>
</dbReference>
<comment type="caution">
    <text evidence="2">The sequence shown here is derived from an EMBL/GenBank/DDBJ whole genome shotgun (WGS) entry which is preliminary data.</text>
</comment>
<accession>J9CUF0</accession>
<dbReference type="AlphaFoldDB" id="J9CUF0"/>